<feature type="signal peptide" evidence="4">
    <location>
        <begin position="1"/>
        <end position="26"/>
    </location>
</feature>
<feature type="chain" id="PRO_5045550170" evidence="4">
    <location>
        <begin position="27"/>
        <end position="179"/>
    </location>
</feature>
<reference evidence="6" key="1">
    <citation type="journal article" date="2014" name="Nat. Commun.">
        <title>The emerging biofuel crop Camelina sativa retains a highly undifferentiated hexaploid genome structure.</title>
        <authorList>
            <person name="Kagale S."/>
            <person name="Koh C."/>
            <person name="Nixon J."/>
            <person name="Bollina V."/>
            <person name="Clarke W.E."/>
            <person name="Tuteja R."/>
            <person name="Spillane C."/>
            <person name="Robinson S.J."/>
            <person name="Links M.G."/>
            <person name="Clarke C."/>
            <person name="Higgins E.E."/>
            <person name="Huebert T."/>
            <person name="Sharpe A.G."/>
            <person name="Parkin I.A."/>
        </authorList>
    </citation>
    <scope>NUCLEOTIDE SEQUENCE [LARGE SCALE GENOMIC DNA]</scope>
    <source>
        <strain evidence="6">cv. DH55</strain>
    </source>
</reference>
<dbReference type="RefSeq" id="XP_010414128.1">
    <property type="nucleotide sequence ID" value="XM_010415826.2"/>
</dbReference>
<keyword evidence="6" id="KW-1185">Reference proteome</keyword>
<evidence type="ECO:0000256" key="4">
    <source>
        <dbReference type="SAM" id="SignalP"/>
    </source>
</evidence>
<evidence type="ECO:0000256" key="1">
    <source>
        <dbReference type="ARBA" id="ARBA00022729"/>
    </source>
</evidence>
<comment type="similarity">
    <text evidence="3">Belongs to the PMEI family.</text>
</comment>
<gene>
    <name evidence="7" type="primary">LOC104700322</name>
</gene>
<feature type="domain" description="Pectinesterase inhibitor" evidence="5">
    <location>
        <begin position="27"/>
        <end position="174"/>
    </location>
</feature>
<dbReference type="SMART" id="SM00856">
    <property type="entry name" value="PMEI"/>
    <property type="match status" value="1"/>
</dbReference>
<dbReference type="InterPro" id="IPR034086">
    <property type="entry name" value="PMEI_plant"/>
</dbReference>
<evidence type="ECO:0000256" key="3">
    <source>
        <dbReference type="ARBA" id="ARBA00038471"/>
    </source>
</evidence>
<sequence>MATMLTNHMCFLITSLLLFAFPTANAIPKRDVENLCRETTDFSFCLTYLESDPRIAAARDLHDVLLIAITLSKIQVDDATTHIGTVSGKYSGPNGKRRIGVCRRNYGIASARFQTAWELALKKSYWEMEKQAKIGTNAVVDCENGWRRGGPIQKSPLTLYNTNVSKLSGIIFLLFQKLK</sequence>
<dbReference type="PANTHER" id="PTHR36710">
    <property type="entry name" value="PECTINESTERASE INHIBITOR-LIKE"/>
    <property type="match status" value="1"/>
</dbReference>
<dbReference type="InterPro" id="IPR035513">
    <property type="entry name" value="Invertase/methylesterase_inhib"/>
</dbReference>
<evidence type="ECO:0000313" key="6">
    <source>
        <dbReference type="Proteomes" id="UP000694864"/>
    </source>
</evidence>
<evidence type="ECO:0000313" key="7">
    <source>
        <dbReference type="RefSeq" id="XP_010414128.1"/>
    </source>
</evidence>
<evidence type="ECO:0000259" key="5">
    <source>
        <dbReference type="SMART" id="SM00856"/>
    </source>
</evidence>
<proteinExistence type="inferred from homology"/>
<dbReference type="InterPro" id="IPR052421">
    <property type="entry name" value="PCW_Enzyme_Inhibitor"/>
</dbReference>
<name>A0ABM0SP86_CAMSA</name>
<dbReference type="PANTHER" id="PTHR36710:SF18">
    <property type="entry name" value="PECTINESTERASE INHIBITOR 5-RELATED"/>
    <property type="match status" value="1"/>
</dbReference>
<dbReference type="SUPFAM" id="SSF101148">
    <property type="entry name" value="Plant invertase/pectin methylesterase inhibitor"/>
    <property type="match status" value="1"/>
</dbReference>
<dbReference type="CDD" id="cd15797">
    <property type="entry name" value="PMEI"/>
    <property type="match status" value="1"/>
</dbReference>
<dbReference type="GeneID" id="104700322"/>
<dbReference type="Proteomes" id="UP000694864">
    <property type="component" value="Chromosome 7"/>
</dbReference>
<protein>
    <submittedName>
        <fullName evidence="7">Cell wall / vacuolar inhibitor of fructosidase 1-like</fullName>
    </submittedName>
</protein>
<accession>A0ABM0SP86</accession>
<dbReference type="Pfam" id="PF04043">
    <property type="entry name" value="PMEI"/>
    <property type="match status" value="1"/>
</dbReference>
<reference evidence="7" key="2">
    <citation type="submission" date="2025-08" db="UniProtKB">
        <authorList>
            <consortium name="RefSeq"/>
        </authorList>
    </citation>
    <scope>IDENTIFICATION</scope>
    <source>
        <tissue evidence="7">Leaf</tissue>
    </source>
</reference>
<dbReference type="Gene3D" id="1.20.140.40">
    <property type="entry name" value="Invertase/pectin methylesterase inhibitor family protein"/>
    <property type="match status" value="1"/>
</dbReference>
<evidence type="ECO:0000256" key="2">
    <source>
        <dbReference type="ARBA" id="ARBA00023157"/>
    </source>
</evidence>
<keyword evidence="1 4" id="KW-0732">Signal</keyword>
<dbReference type="NCBIfam" id="TIGR01614">
    <property type="entry name" value="PME_inhib"/>
    <property type="match status" value="1"/>
</dbReference>
<keyword evidence="2" id="KW-1015">Disulfide bond</keyword>
<organism evidence="6 7">
    <name type="scientific">Camelina sativa</name>
    <name type="common">False flax</name>
    <name type="synonym">Myagrum sativum</name>
    <dbReference type="NCBI Taxonomy" id="90675"/>
    <lineage>
        <taxon>Eukaryota</taxon>
        <taxon>Viridiplantae</taxon>
        <taxon>Streptophyta</taxon>
        <taxon>Embryophyta</taxon>
        <taxon>Tracheophyta</taxon>
        <taxon>Spermatophyta</taxon>
        <taxon>Magnoliopsida</taxon>
        <taxon>eudicotyledons</taxon>
        <taxon>Gunneridae</taxon>
        <taxon>Pentapetalae</taxon>
        <taxon>rosids</taxon>
        <taxon>malvids</taxon>
        <taxon>Brassicales</taxon>
        <taxon>Brassicaceae</taxon>
        <taxon>Camelineae</taxon>
        <taxon>Camelina</taxon>
    </lineage>
</organism>
<dbReference type="InterPro" id="IPR006501">
    <property type="entry name" value="Pectinesterase_inhib_dom"/>
</dbReference>